<evidence type="ECO:0000256" key="4">
    <source>
        <dbReference type="ARBA" id="ARBA00022603"/>
    </source>
</evidence>
<evidence type="ECO:0000313" key="11">
    <source>
        <dbReference type="Proteomes" id="UP000189114"/>
    </source>
</evidence>
<evidence type="ECO:0000256" key="2">
    <source>
        <dbReference type="ARBA" id="ARBA00004746"/>
    </source>
</evidence>
<evidence type="ECO:0000256" key="1">
    <source>
        <dbReference type="ARBA" id="ARBA00000852"/>
    </source>
</evidence>
<comment type="function">
    <text evidence="8">Converts the free carboxyl group of a malonyl-thioester to its methyl ester by transfer of a methyl group from S-adenosyl-L-methionine (SAM). It allows to synthesize pimeloyl-ACP via the fatty acid synthetic pathway.</text>
</comment>
<dbReference type="GO" id="GO:0102130">
    <property type="term" value="F:malonyl-CoA methyltransferase activity"/>
    <property type="evidence" value="ECO:0007669"/>
    <property type="project" value="UniProtKB-EC"/>
</dbReference>
<keyword evidence="7 8" id="KW-0093">Biotin biosynthesis</keyword>
<dbReference type="Proteomes" id="UP000189114">
    <property type="component" value="Unassembled WGS sequence"/>
</dbReference>
<evidence type="ECO:0000313" key="10">
    <source>
        <dbReference type="EMBL" id="OOF75942.1"/>
    </source>
</evidence>
<dbReference type="HAMAP" id="MF_00835">
    <property type="entry name" value="BioC"/>
    <property type="match status" value="1"/>
</dbReference>
<organism evidence="10 11">
    <name type="scientific">Rodentibacter caecimuris</name>
    <dbReference type="NCBI Taxonomy" id="1796644"/>
    <lineage>
        <taxon>Bacteria</taxon>
        <taxon>Pseudomonadati</taxon>
        <taxon>Pseudomonadota</taxon>
        <taxon>Gammaproteobacteria</taxon>
        <taxon>Pasteurellales</taxon>
        <taxon>Pasteurellaceae</taxon>
        <taxon>Rodentibacter</taxon>
    </lineage>
</organism>
<evidence type="ECO:0000256" key="6">
    <source>
        <dbReference type="ARBA" id="ARBA00022691"/>
    </source>
</evidence>
<dbReference type="CDD" id="cd02440">
    <property type="entry name" value="AdoMet_MTases"/>
    <property type="match status" value="1"/>
</dbReference>
<dbReference type="InterPro" id="IPR029063">
    <property type="entry name" value="SAM-dependent_MTases_sf"/>
</dbReference>
<dbReference type="EC" id="2.1.1.197" evidence="3 8"/>
<comment type="similarity">
    <text evidence="8">Belongs to the methyltransferase superfamily.</text>
</comment>
<gene>
    <name evidence="8" type="primary">bioC</name>
    <name evidence="10" type="ORF">BKG96_10345</name>
</gene>
<dbReference type="GO" id="GO:0008757">
    <property type="term" value="F:S-adenosylmethionine-dependent methyltransferase activity"/>
    <property type="evidence" value="ECO:0007669"/>
    <property type="project" value="InterPro"/>
</dbReference>
<dbReference type="GO" id="GO:0009102">
    <property type="term" value="P:biotin biosynthetic process"/>
    <property type="evidence" value="ECO:0007669"/>
    <property type="project" value="UniProtKB-UniRule"/>
</dbReference>
<proteinExistence type="inferred from homology"/>
<evidence type="ECO:0000256" key="5">
    <source>
        <dbReference type="ARBA" id="ARBA00022679"/>
    </source>
</evidence>
<dbReference type="GO" id="GO:0010340">
    <property type="term" value="F:carboxyl-O-methyltransferase activity"/>
    <property type="evidence" value="ECO:0007669"/>
    <property type="project" value="UniProtKB-UniRule"/>
</dbReference>
<dbReference type="PANTHER" id="PTHR13090:SF1">
    <property type="entry name" value="ARGININE-HYDROXYLASE NDUFAF5, MITOCHONDRIAL"/>
    <property type="match status" value="1"/>
</dbReference>
<reference evidence="11" key="1">
    <citation type="submission" date="2016-10" db="EMBL/GenBank/DDBJ databases">
        <title>Rodentibacter gen. nov. and new species.</title>
        <authorList>
            <person name="Christensen H."/>
        </authorList>
    </citation>
    <scope>NUCLEOTIDE SEQUENCE [LARGE SCALE GENOMIC DNA]</scope>
    <source>
        <strain evidence="11">Ppn152</strain>
    </source>
</reference>
<name>A0A1V3KF89_9PAST</name>
<dbReference type="Gene3D" id="3.40.50.150">
    <property type="entry name" value="Vaccinia Virus protein VP39"/>
    <property type="match status" value="1"/>
</dbReference>
<sequence length="257" mass="30346">MELEAKLIEKQRIRQHFHKALDCYDDHAWIQQKINRRLLSYIMASLPTCSLENVLELGCGTGQLSKQLQQHIHANYWMFNDLCDVKDRLKKKLSQPFEFHCGDAEQFSFNRTYDLIVSASAVQWFHHQASFIEHCKKGLSRDGLLAIATFGQENLYEIRALTNIGLIYPSLSDWKAWLQDDFELLYAEITTEELFFPTPLDVLKHLKQTGVTATRQGIWTKQKLHRFIEQYQQHFSLPNQQVRLTYQPLWIVARYKR</sequence>
<dbReference type="EMBL" id="MLAE01000083">
    <property type="protein sequence ID" value="OOF75942.1"/>
    <property type="molecule type" value="Genomic_DNA"/>
</dbReference>
<evidence type="ECO:0000256" key="7">
    <source>
        <dbReference type="ARBA" id="ARBA00022756"/>
    </source>
</evidence>
<evidence type="ECO:0000259" key="9">
    <source>
        <dbReference type="Pfam" id="PF08241"/>
    </source>
</evidence>
<keyword evidence="5 8" id="KW-0808">Transferase</keyword>
<comment type="catalytic activity">
    <reaction evidence="1 8">
        <text>malonyl-[ACP] + S-adenosyl-L-methionine = malonyl-[ACP] methyl ester + S-adenosyl-L-homocysteine</text>
        <dbReference type="Rhea" id="RHEA:17105"/>
        <dbReference type="Rhea" id="RHEA-COMP:9623"/>
        <dbReference type="Rhea" id="RHEA-COMP:9954"/>
        <dbReference type="ChEBI" id="CHEBI:57856"/>
        <dbReference type="ChEBI" id="CHEBI:59789"/>
        <dbReference type="ChEBI" id="CHEBI:78449"/>
        <dbReference type="ChEBI" id="CHEBI:78845"/>
        <dbReference type="EC" id="2.1.1.197"/>
    </reaction>
</comment>
<dbReference type="InterPro" id="IPR050602">
    <property type="entry name" value="Malonyl-ACP_OMT"/>
</dbReference>
<dbReference type="GO" id="GO:0032259">
    <property type="term" value="P:methylation"/>
    <property type="evidence" value="ECO:0007669"/>
    <property type="project" value="UniProtKB-KW"/>
</dbReference>
<dbReference type="InterPro" id="IPR013216">
    <property type="entry name" value="Methyltransf_11"/>
</dbReference>
<evidence type="ECO:0000256" key="3">
    <source>
        <dbReference type="ARBA" id="ARBA00012327"/>
    </source>
</evidence>
<dbReference type="AlphaFoldDB" id="A0A1V3KF89"/>
<dbReference type="InterPro" id="IPR011814">
    <property type="entry name" value="BioC"/>
</dbReference>
<keyword evidence="4 8" id="KW-0489">Methyltransferase</keyword>
<feature type="domain" description="Methyltransferase type 11" evidence="9">
    <location>
        <begin position="55"/>
        <end position="147"/>
    </location>
</feature>
<keyword evidence="6 8" id="KW-0949">S-adenosyl-L-methionine</keyword>
<dbReference type="UniPathway" id="UPA00078"/>
<comment type="pathway">
    <text evidence="2 8">Cofactor biosynthesis; biotin biosynthesis.</text>
</comment>
<accession>A0A1V3KF89</accession>
<dbReference type="SUPFAM" id="SSF53335">
    <property type="entry name" value="S-adenosyl-L-methionine-dependent methyltransferases"/>
    <property type="match status" value="1"/>
</dbReference>
<comment type="caution">
    <text evidence="10">The sequence shown here is derived from an EMBL/GenBank/DDBJ whole genome shotgun (WGS) entry which is preliminary data.</text>
</comment>
<evidence type="ECO:0000256" key="8">
    <source>
        <dbReference type="HAMAP-Rule" id="MF_00835"/>
    </source>
</evidence>
<protein>
    <recommendedName>
        <fullName evidence="3 8">Malonyl-[acyl-carrier protein] O-methyltransferase</fullName>
        <shortName evidence="8">Malonyl-ACP O-methyltransferase</shortName>
        <ecNumber evidence="3 8">2.1.1.197</ecNumber>
    </recommendedName>
    <alternativeName>
        <fullName evidence="8">Biotin synthesis protein BioC</fullName>
    </alternativeName>
</protein>
<dbReference type="RefSeq" id="WP_077587376.1">
    <property type="nucleotide sequence ID" value="NZ_MLAE01000083.1"/>
</dbReference>
<dbReference type="PANTHER" id="PTHR13090">
    <property type="entry name" value="ARGININE-HYDROXYLASE NDUFAF5, MITOCHONDRIAL"/>
    <property type="match status" value="1"/>
</dbReference>
<dbReference type="Pfam" id="PF08241">
    <property type="entry name" value="Methyltransf_11"/>
    <property type="match status" value="1"/>
</dbReference>
<dbReference type="NCBIfam" id="TIGR02072">
    <property type="entry name" value="BioC"/>
    <property type="match status" value="1"/>
</dbReference>